<comment type="caution">
    <text evidence="4">The sequence shown here is derived from an EMBL/GenBank/DDBJ whole genome shotgun (WGS) entry which is preliminary data.</text>
</comment>
<dbReference type="Proteomes" id="UP000287166">
    <property type="component" value="Unassembled WGS sequence"/>
</dbReference>
<keyword evidence="3" id="KW-0472">Membrane</keyword>
<protein>
    <submittedName>
        <fullName evidence="4">Uncharacterized protein</fullName>
    </submittedName>
</protein>
<evidence type="ECO:0000256" key="1">
    <source>
        <dbReference type="ARBA" id="ARBA00022692"/>
    </source>
</evidence>
<dbReference type="InterPro" id="IPR027417">
    <property type="entry name" value="P-loop_NTPase"/>
</dbReference>
<dbReference type="AlphaFoldDB" id="A0A401GU21"/>
<keyword evidence="1" id="KW-0812">Transmembrane</keyword>
<dbReference type="GO" id="GO:0016020">
    <property type="term" value="C:membrane"/>
    <property type="evidence" value="ECO:0007669"/>
    <property type="project" value="InterPro"/>
</dbReference>
<evidence type="ECO:0000313" key="5">
    <source>
        <dbReference type="Proteomes" id="UP000287166"/>
    </source>
</evidence>
<dbReference type="GeneID" id="38782639"/>
<sequence>MLDVMSCILVFEVIKLWHQNMNTIVITYDLSQIDSEDFVYMLKDGTVAEQGYHNKLKSFPNQFSQVLLLQSATRCFQEKVEEMLVPILVEVILEQQDMEKQEELEDVKCSTRALKHQSVVHSTATR</sequence>
<organism evidence="4 5">
    <name type="scientific">Sparassis crispa</name>
    <dbReference type="NCBI Taxonomy" id="139825"/>
    <lineage>
        <taxon>Eukaryota</taxon>
        <taxon>Fungi</taxon>
        <taxon>Dikarya</taxon>
        <taxon>Basidiomycota</taxon>
        <taxon>Agaricomycotina</taxon>
        <taxon>Agaricomycetes</taxon>
        <taxon>Polyporales</taxon>
        <taxon>Sparassidaceae</taxon>
        <taxon>Sparassis</taxon>
    </lineage>
</organism>
<keyword evidence="5" id="KW-1185">Reference proteome</keyword>
<dbReference type="RefSeq" id="XP_027616635.1">
    <property type="nucleotide sequence ID" value="XM_027760834.1"/>
</dbReference>
<dbReference type="Gene3D" id="1.20.1560.10">
    <property type="entry name" value="ABC transporter type 1, transmembrane domain"/>
    <property type="match status" value="1"/>
</dbReference>
<evidence type="ECO:0000313" key="4">
    <source>
        <dbReference type="EMBL" id="GBE85722.1"/>
    </source>
</evidence>
<name>A0A401GU21_9APHY</name>
<dbReference type="InterPro" id="IPR036640">
    <property type="entry name" value="ABC1_TM_sf"/>
</dbReference>
<dbReference type="OrthoDB" id="3268851at2759"/>
<dbReference type="EMBL" id="BFAD01000008">
    <property type="protein sequence ID" value="GBE85722.1"/>
    <property type="molecule type" value="Genomic_DNA"/>
</dbReference>
<accession>A0A401GU21</accession>
<dbReference type="STRING" id="139825.A0A401GU21"/>
<evidence type="ECO:0000256" key="3">
    <source>
        <dbReference type="ARBA" id="ARBA00023136"/>
    </source>
</evidence>
<proteinExistence type="predicted"/>
<dbReference type="GO" id="GO:0005524">
    <property type="term" value="F:ATP binding"/>
    <property type="evidence" value="ECO:0007669"/>
    <property type="project" value="InterPro"/>
</dbReference>
<gene>
    <name evidence="4" type="ORF">SCP_0802440</name>
</gene>
<reference evidence="4 5" key="1">
    <citation type="journal article" date="2018" name="Sci. Rep.">
        <title>Genome sequence of the cauliflower mushroom Sparassis crispa (Hanabiratake) and its association with beneficial usage.</title>
        <authorList>
            <person name="Kiyama R."/>
            <person name="Furutani Y."/>
            <person name="Kawaguchi K."/>
            <person name="Nakanishi T."/>
        </authorList>
    </citation>
    <scope>NUCLEOTIDE SEQUENCE [LARGE SCALE GENOMIC DNA]</scope>
</reference>
<dbReference type="SUPFAM" id="SSF52540">
    <property type="entry name" value="P-loop containing nucleoside triphosphate hydrolases"/>
    <property type="match status" value="1"/>
</dbReference>
<keyword evidence="2" id="KW-1133">Transmembrane helix</keyword>
<dbReference type="Gene3D" id="3.40.50.300">
    <property type="entry name" value="P-loop containing nucleotide triphosphate hydrolases"/>
    <property type="match status" value="1"/>
</dbReference>
<evidence type="ECO:0000256" key="2">
    <source>
        <dbReference type="ARBA" id="ARBA00022989"/>
    </source>
</evidence>
<dbReference type="InParanoid" id="A0A401GU21"/>